<evidence type="ECO:0000313" key="6">
    <source>
        <dbReference type="EMBL" id="QCW05008.1"/>
    </source>
</evidence>
<keyword evidence="4 5" id="KW-0472">Membrane</keyword>
<evidence type="ECO:0000256" key="2">
    <source>
        <dbReference type="ARBA" id="ARBA00022692"/>
    </source>
</evidence>
<evidence type="ECO:0000256" key="1">
    <source>
        <dbReference type="ARBA" id="ARBA00004141"/>
    </source>
</evidence>
<dbReference type="EMBL" id="CP040637">
    <property type="protein sequence ID" value="QCW05008.1"/>
    <property type="molecule type" value="Genomic_DNA"/>
</dbReference>
<comment type="subcellular location">
    <subcellularLocation>
        <location evidence="1">Membrane</location>
        <topology evidence="1">Multi-pass membrane protein</topology>
    </subcellularLocation>
</comment>
<sequence length="127" mass="13407">MSTVIDPERRTWLGVGVHGIGLLFSVLGVGLAYLVSSTDFERRNAKNALNWHIPFFIAWNGSAVVAFIGVGLASAGTAGSVVPRLLILLGLVGFLLLGIANLVVCFVATGKALDGDSWEYPLVPELV</sequence>
<organism evidence="6 7">
    <name type="scientific">Natrinema pallidum</name>
    <dbReference type="NCBI Taxonomy" id="69527"/>
    <lineage>
        <taxon>Archaea</taxon>
        <taxon>Methanobacteriati</taxon>
        <taxon>Methanobacteriota</taxon>
        <taxon>Stenosarchaea group</taxon>
        <taxon>Halobacteria</taxon>
        <taxon>Halobacteriales</taxon>
        <taxon>Natrialbaceae</taxon>
        <taxon>Natrinema</taxon>
    </lineage>
</organism>
<accession>A0A4P9TJ53</accession>
<dbReference type="InterPro" id="IPR019109">
    <property type="entry name" value="MamF_MmsF"/>
</dbReference>
<evidence type="ECO:0000256" key="5">
    <source>
        <dbReference type="SAM" id="Phobius"/>
    </source>
</evidence>
<evidence type="ECO:0000256" key="3">
    <source>
        <dbReference type="ARBA" id="ARBA00022989"/>
    </source>
</evidence>
<keyword evidence="7" id="KW-1185">Reference proteome</keyword>
<evidence type="ECO:0000256" key="4">
    <source>
        <dbReference type="ARBA" id="ARBA00023136"/>
    </source>
</evidence>
<protein>
    <submittedName>
        <fullName evidence="6">DUF4870 domain-containing protein</fullName>
    </submittedName>
</protein>
<dbReference type="KEGG" id="npl:FGF80_13405"/>
<dbReference type="GeneID" id="96157014"/>
<keyword evidence="3 5" id="KW-1133">Transmembrane helix</keyword>
<proteinExistence type="predicted"/>
<evidence type="ECO:0000313" key="7">
    <source>
        <dbReference type="Proteomes" id="UP000307562"/>
    </source>
</evidence>
<feature type="transmembrane region" description="Helical" evidence="5">
    <location>
        <begin position="85"/>
        <end position="109"/>
    </location>
</feature>
<feature type="transmembrane region" description="Helical" evidence="5">
    <location>
        <begin position="55"/>
        <end position="73"/>
    </location>
</feature>
<name>A0A4P9TJ53_9EURY</name>
<dbReference type="Pfam" id="PF09685">
    <property type="entry name" value="MamF_MmsF"/>
    <property type="match status" value="1"/>
</dbReference>
<dbReference type="AlphaFoldDB" id="A0A4P9TJ53"/>
<dbReference type="Proteomes" id="UP000307562">
    <property type="component" value="Chromosome"/>
</dbReference>
<reference evidence="7" key="1">
    <citation type="submission" date="2019-05" db="EMBL/GenBank/DDBJ databases">
        <title>Complete Genome Sequence and Methylation Pattern of the Halophilic Archaeon Natrinema pallidum BOL6-1.</title>
        <authorList>
            <person name="DasSarma P."/>
            <person name="DasSarma B.P."/>
            <person name="DasSarma S.L."/>
            <person name="Martinez F.L."/>
            <person name="Guzman D."/>
            <person name="Roberts R.J."/>
            <person name="DasSarma S."/>
        </authorList>
    </citation>
    <scope>NUCLEOTIDE SEQUENCE [LARGE SCALE GENOMIC DNA]</scope>
    <source>
        <strain evidence="7">BOL6-1</strain>
    </source>
</reference>
<gene>
    <name evidence="6" type="ORF">FGF80_13405</name>
</gene>
<feature type="transmembrane region" description="Helical" evidence="5">
    <location>
        <begin position="12"/>
        <end position="35"/>
    </location>
</feature>
<keyword evidence="2 5" id="KW-0812">Transmembrane</keyword>
<dbReference type="RefSeq" id="WP_138655536.1">
    <property type="nucleotide sequence ID" value="NZ_CP040637.1"/>
</dbReference>